<keyword evidence="1" id="KW-0472">Membrane</keyword>
<evidence type="ECO:0000313" key="2">
    <source>
        <dbReference type="EMBL" id="MEK8024979.1"/>
    </source>
</evidence>
<comment type="caution">
    <text evidence="2">The sequence shown here is derived from an EMBL/GenBank/DDBJ whole genome shotgun (WGS) entry which is preliminary data.</text>
</comment>
<feature type="transmembrane region" description="Helical" evidence="1">
    <location>
        <begin position="366"/>
        <end position="383"/>
    </location>
</feature>
<evidence type="ECO:0000256" key="1">
    <source>
        <dbReference type="SAM" id="Phobius"/>
    </source>
</evidence>
<dbReference type="InterPro" id="IPR009978">
    <property type="entry name" value="Na_H_antiport_3"/>
</dbReference>
<dbReference type="Proteomes" id="UP001368500">
    <property type="component" value="Unassembled WGS sequence"/>
</dbReference>
<feature type="transmembrane region" description="Helical" evidence="1">
    <location>
        <begin position="87"/>
        <end position="108"/>
    </location>
</feature>
<gene>
    <name evidence="2" type="ORF">AACH11_03245</name>
</gene>
<feature type="transmembrane region" description="Helical" evidence="1">
    <location>
        <begin position="168"/>
        <end position="189"/>
    </location>
</feature>
<organism evidence="2 3">
    <name type="scientific">Pseudaquabacterium rugosum</name>
    <dbReference type="NCBI Taxonomy" id="2984194"/>
    <lineage>
        <taxon>Bacteria</taxon>
        <taxon>Pseudomonadati</taxon>
        <taxon>Pseudomonadota</taxon>
        <taxon>Betaproteobacteria</taxon>
        <taxon>Burkholderiales</taxon>
        <taxon>Sphaerotilaceae</taxon>
        <taxon>Pseudaquabacterium</taxon>
    </lineage>
</organism>
<feature type="transmembrane region" description="Helical" evidence="1">
    <location>
        <begin position="301"/>
        <end position="320"/>
    </location>
</feature>
<name>A0ABU9B5G9_9BURK</name>
<accession>A0ABU9B5G9</accession>
<keyword evidence="1" id="KW-1133">Transmembrane helix</keyword>
<feature type="transmembrane region" description="Helical" evidence="1">
    <location>
        <begin position="115"/>
        <end position="136"/>
    </location>
</feature>
<protein>
    <submittedName>
        <fullName evidence="2">Na+/H+ antiporter</fullName>
    </submittedName>
</protein>
<dbReference type="RefSeq" id="WP_341372764.1">
    <property type="nucleotide sequence ID" value="NZ_JBBUTF010000003.1"/>
</dbReference>
<keyword evidence="3" id="KW-1185">Reference proteome</keyword>
<keyword evidence="1" id="KW-0812">Transmembrane</keyword>
<feature type="transmembrane region" description="Helical" evidence="1">
    <location>
        <begin position="332"/>
        <end position="354"/>
    </location>
</feature>
<dbReference type="Pfam" id="PF07399">
    <property type="entry name" value="Na_H_antiport_3"/>
    <property type="match status" value="1"/>
</dbReference>
<dbReference type="EMBL" id="JBBUTF010000003">
    <property type="protein sequence ID" value="MEK8024979.1"/>
    <property type="molecule type" value="Genomic_DNA"/>
</dbReference>
<feature type="transmembrane region" description="Helical" evidence="1">
    <location>
        <begin position="42"/>
        <end position="67"/>
    </location>
</feature>
<feature type="transmembrane region" description="Helical" evidence="1">
    <location>
        <begin position="142"/>
        <end position="161"/>
    </location>
</feature>
<evidence type="ECO:0000313" key="3">
    <source>
        <dbReference type="Proteomes" id="UP001368500"/>
    </source>
</evidence>
<proteinExistence type="predicted"/>
<sequence>MPLPTPDTLQAIATGVFALALLHTFCAHLFERLATRLPRHAGLLHLLGEVEVVFGFWAIVLTLLLALVVGPAQSLDYIETRNYTEPLFVFVVMVIAGSRPILDAVFALVRQLSGLTGGIAHLSAVWLGLAGVPLLGSLITEPAAMTIAALLLAPLVFMTDLPERLKYLALGVLFVNVSIGGTLTAYAAPPVLMVAGPWGWDSAYMLQHFGWKSALAVLANATLAVLALRRHLRPAPLPRSVDPQAQRPVPPMVTLIHALLLAGVVALAHHPVAFIGLFLLFMGYTTAYARHQTPLLLKEALLVAFFLAGLVVLGGLQRWWLQPVVSGLEPLALFFGALGLTAITDNAALTYLGTQIDGLSETARHMLVAGAVAGGGLTVIANAPNPAGAALLRAGFTGGSINLLGLLAGALAPTAVAASALLLLG</sequence>
<feature type="transmembrane region" description="Helical" evidence="1">
    <location>
        <begin position="403"/>
        <end position="424"/>
    </location>
</feature>
<feature type="transmembrane region" description="Helical" evidence="1">
    <location>
        <begin position="12"/>
        <end position="30"/>
    </location>
</feature>
<reference evidence="2 3" key="1">
    <citation type="submission" date="2024-04" db="EMBL/GenBank/DDBJ databases">
        <title>Novel species of the genus Ideonella isolated from streams.</title>
        <authorList>
            <person name="Lu H."/>
        </authorList>
    </citation>
    <scope>NUCLEOTIDE SEQUENCE [LARGE SCALE GENOMIC DNA]</scope>
    <source>
        <strain evidence="2 3">BYS139W</strain>
    </source>
</reference>